<dbReference type="Gene3D" id="2.115.10.20">
    <property type="entry name" value="Glycosyl hydrolase domain, family 43"/>
    <property type="match status" value="1"/>
</dbReference>
<protein>
    <submittedName>
        <fullName evidence="2">Glycosyl hydrolases family 32 N-terminal domain-containing protein</fullName>
    </submittedName>
</protein>
<proteinExistence type="predicted"/>
<dbReference type="InterPro" id="IPR050727">
    <property type="entry name" value="GH43_arabinanases"/>
</dbReference>
<dbReference type="CDD" id="cd08983">
    <property type="entry name" value="GH43_Bt3655-like"/>
    <property type="match status" value="1"/>
</dbReference>
<dbReference type="AlphaFoldDB" id="A0A380RUQ4"/>
<dbReference type="SUPFAM" id="SSF75005">
    <property type="entry name" value="Arabinanase/levansucrase/invertase"/>
    <property type="match status" value="2"/>
</dbReference>
<dbReference type="GO" id="GO:0016787">
    <property type="term" value="F:hydrolase activity"/>
    <property type="evidence" value="ECO:0007669"/>
    <property type="project" value="UniProtKB-KW"/>
</dbReference>
<evidence type="ECO:0000313" key="3">
    <source>
        <dbReference type="Proteomes" id="UP000255423"/>
    </source>
</evidence>
<gene>
    <name evidence="2" type="ORF">SAMN05661053_0543</name>
</gene>
<accession>A0A380RUQ4</accession>
<reference evidence="2 3" key="1">
    <citation type="submission" date="2017-08" db="EMBL/GenBank/DDBJ databases">
        <authorList>
            <person name="de Groot N.N."/>
        </authorList>
    </citation>
    <scope>NUCLEOTIDE SEQUENCE [LARGE SCALE GENOMIC DNA]</scope>
    <source>
        <strain evidence="2 3">HM2</strain>
    </source>
</reference>
<feature type="chain" id="PRO_5016805942" evidence="1">
    <location>
        <begin position="24"/>
        <end position="604"/>
    </location>
</feature>
<evidence type="ECO:0000256" key="1">
    <source>
        <dbReference type="SAM" id="SignalP"/>
    </source>
</evidence>
<dbReference type="RefSeq" id="WP_109571996.1">
    <property type="nucleotide sequence ID" value="NZ_UHJL01000001.1"/>
</dbReference>
<evidence type="ECO:0000313" key="2">
    <source>
        <dbReference type="EMBL" id="SUQ19313.1"/>
    </source>
</evidence>
<dbReference type="InterPro" id="IPR013783">
    <property type="entry name" value="Ig-like_fold"/>
</dbReference>
<dbReference type="PANTHER" id="PTHR43301">
    <property type="entry name" value="ARABINAN ENDO-1,5-ALPHA-L-ARABINOSIDASE"/>
    <property type="match status" value="1"/>
</dbReference>
<dbReference type="Proteomes" id="UP000255423">
    <property type="component" value="Unassembled WGS sequence"/>
</dbReference>
<organism evidence="2 3">
    <name type="scientific">Fibrobacter succinogenes</name>
    <name type="common">Bacteroides succinogenes</name>
    <dbReference type="NCBI Taxonomy" id="833"/>
    <lineage>
        <taxon>Bacteria</taxon>
        <taxon>Pseudomonadati</taxon>
        <taxon>Fibrobacterota</taxon>
        <taxon>Fibrobacteria</taxon>
        <taxon>Fibrobacterales</taxon>
        <taxon>Fibrobacteraceae</taxon>
        <taxon>Fibrobacter</taxon>
    </lineage>
</organism>
<feature type="signal peptide" evidence="1">
    <location>
        <begin position="1"/>
        <end position="23"/>
    </location>
</feature>
<name>A0A380RUQ4_FIBSU</name>
<keyword evidence="1" id="KW-0732">Signal</keyword>
<dbReference type="EMBL" id="UHJL01000001">
    <property type="protein sequence ID" value="SUQ19313.1"/>
    <property type="molecule type" value="Genomic_DNA"/>
</dbReference>
<dbReference type="InterPro" id="IPR023296">
    <property type="entry name" value="Glyco_hydro_beta-prop_sf"/>
</dbReference>
<dbReference type="Gene3D" id="2.60.40.10">
    <property type="entry name" value="Immunoglobulins"/>
    <property type="match status" value="1"/>
</dbReference>
<sequence length="604" mass="67819">MKNRLGWTKVLFTSAFLASTVQADEIVDITPFYRAVDSVALGNIINDLYNDLTLPDTIKLGGESFAITWESSDTLFLTHDGHINGRFVGENKEVTLTATVQDYLSDKKQVVKNKVSIHEFEPYSNYLFAYFPANNDENIYYALSNDGYNFTPMNNGKRVVAADSVSIKKGLRDPHVLRAPDGWFYMVNTDMKSAEGWASNRGMVLMKSRDLIHWRHATVHFPEKYKGKNFANVTRVWAPETIWDENYENKDGSKGRPLVYYSLLTNDGTISYDQVFFNYANEDFTDLEGDPKHFFDRGKSTIDMDIVYNPVDKLYHGFYKNEGDGGICKVQARTLTSENGTKGPTWYNRTGALQQTTEAVEGAGVFKLINQNSWVLMYDCYVNGHYQFTSSSDLNTFKFVQNTKTSGAFTPRHGTILPLTAAETATLMKAFPTPDFEAKVIDIPDSIGVCDGKKVVGPCSATKIIPYVKVGDGGWNETLDVKVAKGATVQLGPHPWDGKIWSWEGPDGFKSTARENTLKNLDGTKSGYYTVTYTNETGCKSVAKIKIVVDDPDHPYEEQPPVSIGNRGMRESRKDLRLNRNPIYFDLLGNRLSGKPRNGMFVVK</sequence>
<keyword evidence="2" id="KW-0378">Hydrolase</keyword>
<dbReference type="PANTHER" id="PTHR43301:SF3">
    <property type="entry name" value="ARABINAN ENDO-1,5-ALPHA-L-ARABINOSIDASE A-RELATED"/>
    <property type="match status" value="1"/>
</dbReference>